<keyword evidence="2" id="KW-0732">Signal</keyword>
<dbReference type="InterPro" id="IPR023393">
    <property type="entry name" value="START-like_dom_sf"/>
</dbReference>
<dbReference type="InterPro" id="IPR011256">
    <property type="entry name" value="Reg_factor_effector_dom_sf"/>
</dbReference>
<feature type="compositionally biased region" description="Basic and acidic residues" evidence="1">
    <location>
        <begin position="366"/>
        <end position="375"/>
    </location>
</feature>
<name>A0ABR7JGJ0_9FLAO</name>
<dbReference type="Proteomes" id="UP000621670">
    <property type="component" value="Unassembled WGS sequence"/>
</dbReference>
<dbReference type="Pfam" id="PF10604">
    <property type="entry name" value="Polyketide_cyc2"/>
    <property type="match status" value="1"/>
</dbReference>
<sequence length="375" mass="42243">MRILKYLFLLLLLSFVAATVFVATQKGNFVVERSQVIPTPRNTVFNYINDLKNWEDFTSWTIDQPETTFSYSPTSAGPGASYSWSNSSKAGSIRNVTTKENDSIAQKMDYDGTETDVTIKFKDTLGGTKVTWKSQGKMSFSMKIYATFNGGAEKLIGSLYEKSLANLNKTLNYELKTFAATSNGIVKKAGTFYLKHTISTKTAQIYKNARIIIYKLNTFCKQNNIELNGKPFLIFHAYDSSRDVAKISFCVPIKYQIATSMGSDILVDKLETFDAVKTTLLGDYVHLNKAYLKSKNYINTNKIAVGNQFLKLEVLNKSRFEIKNPSKWETEIYIPMMPKVVEIPTTNPIEQETSATTTPKSVQPKAVKEQDLSEF</sequence>
<accession>A0ABR7JGJ0</accession>
<evidence type="ECO:0000313" key="4">
    <source>
        <dbReference type="Proteomes" id="UP000621670"/>
    </source>
</evidence>
<organism evidence="3 4">
    <name type="scientific">Flavobacterium turcicum</name>
    <dbReference type="NCBI Taxonomy" id="2764718"/>
    <lineage>
        <taxon>Bacteria</taxon>
        <taxon>Pseudomonadati</taxon>
        <taxon>Bacteroidota</taxon>
        <taxon>Flavobacteriia</taxon>
        <taxon>Flavobacteriales</taxon>
        <taxon>Flavobacteriaceae</taxon>
        <taxon>Flavobacterium</taxon>
    </lineage>
</organism>
<reference evidence="3 4" key="1">
    <citation type="submission" date="2020-08" db="EMBL/GenBank/DDBJ databases">
        <title>Description of novel Flavobacterium F-400 isolate.</title>
        <authorList>
            <person name="Saticioglu I."/>
            <person name="Duman M."/>
            <person name="Altun S."/>
        </authorList>
    </citation>
    <scope>NUCLEOTIDE SEQUENCE [LARGE SCALE GENOMIC DNA]</scope>
    <source>
        <strain evidence="3 4">F-400</strain>
    </source>
</reference>
<dbReference type="Gene3D" id="3.30.530.20">
    <property type="match status" value="1"/>
</dbReference>
<dbReference type="SUPFAM" id="SSF55961">
    <property type="entry name" value="Bet v1-like"/>
    <property type="match status" value="1"/>
</dbReference>
<feature type="signal peptide" evidence="2">
    <location>
        <begin position="1"/>
        <end position="22"/>
    </location>
</feature>
<evidence type="ECO:0000313" key="3">
    <source>
        <dbReference type="EMBL" id="MBC5863366.1"/>
    </source>
</evidence>
<comment type="caution">
    <text evidence="3">The sequence shown here is derived from an EMBL/GenBank/DDBJ whole genome shotgun (WGS) entry which is preliminary data.</text>
</comment>
<dbReference type="Gene3D" id="3.20.80.10">
    <property type="entry name" value="Regulatory factor, effector binding domain"/>
    <property type="match status" value="1"/>
</dbReference>
<feature type="chain" id="PRO_5045989698" evidence="2">
    <location>
        <begin position="23"/>
        <end position="375"/>
    </location>
</feature>
<dbReference type="EMBL" id="JACRUM010000003">
    <property type="protein sequence ID" value="MBC5863366.1"/>
    <property type="molecule type" value="Genomic_DNA"/>
</dbReference>
<dbReference type="RefSeq" id="WP_166135392.1">
    <property type="nucleotide sequence ID" value="NZ_JAAOBY010000003.1"/>
</dbReference>
<feature type="region of interest" description="Disordered" evidence="1">
    <location>
        <begin position="348"/>
        <end position="375"/>
    </location>
</feature>
<feature type="compositionally biased region" description="Polar residues" evidence="1">
    <location>
        <begin position="348"/>
        <end position="361"/>
    </location>
</feature>
<evidence type="ECO:0000256" key="1">
    <source>
        <dbReference type="SAM" id="MobiDB-lite"/>
    </source>
</evidence>
<dbReference type="InterPro" id="IPR019587">
    <property type="entry name" value="Polyketide_cyclase/dehydratase"/>
</dbReference>
<evidence type="ECO:0000256" key="2">
    <source>
        <dbReference type="SAM" id="SignalP"/>
    </source>
</evidence>
<gene>
    <name evidence="3" type="ORF">H8R26_08020</name>
</gene>
<keyword evidence="4" id="KW-1185">Reference proteome</keyword>
<dbReference type="CDD" id="cd07818">
    <property type="entry name" value="SRPBCC_1"/>
    <property type="match status" value="1"/>
</dbReference>
<protein>
    <submittedName>
        <fullName evidence="3">SRPBCC family protein</fullName>
    </submittedName>
</protein>
<proteinExistence type="predicted"/>